<evidence type="ECO:0000313" key="2">
    <source>
        <dbReference type="EMBL" id="KAK1454226.1"/>
    </source>
</evidence>
<dbReference type="EMBL" id="MLFU01000433">
    <property type="protein sequence ID" value="KAK1454226.1"/>
    <property type="molecule type" value="Genomic_DNA"/>
</dbReference>
<feature type="compositionally biased region" description="Basic residues" evidence="1">
    <location>
        <begin position="50"/>
        <end position="63"/>
    </location>
</feature>
<proteinExistence type="predicted"/>
<comment type="caution">
    <text evidence="2">The sequence shown here is derived from an EMBL/GenBank/DDBJ whole genome shotgun (WGS) entry which is preliminary data.</text>
</comment>
<dbReference type="RefSeq" id="XP_060372195.1">
    <property type="nucleotide sequence ID" value="XM_060533226.1"/>
</dbReference>
<feature type="region of interest" description="Disordered" evidence="1">
    <location>
        <begin position="105"/>
        <end position="129"/>
    </location>
</feature>
<protein>
    <submittedName>
        <fullName evidence="2">Uncharacterized protein</fullName>
    </submittedName>
</protein>
<dbReference type="GeneID" id="85417464"/>
<evidence type="ECO:0000256" key="1">
    <source>
        <dbReference type="SAM" id="MobiDB-lite"/>
    </source>
</evidence>
<accession>A0ABQ9QG71</accession>
<evidence type="ECO:0000313" key="3">
    <source>
        <dbReference type="Proteomes" id="UP001227543"/>
    </source>
</evidence>
<gene>
    <name evidence="2" type="ORF">CTAM01_17238</name>
</gene>
<feature type="region of interest" description="Disordered" evidence="1">
    <location>
        <begin position="50"/>
        <end position="71"/>
    </location>
</feature>
<reference evidence="2 3" key="1">
    <citation type="submission" date="2016-10" db="EMBL/GenBank/DDBJ databases">
        <title>The genome sequence of Colletotrichum fioriniae PJ7.</title>
        <authorList>
            <person name="Baroncelli R."/>
        </authorList>
    </citation>
    <scope>NUCLEOTIDE SEQUENCE [LARGE SCALE GENOMIC DNA]</scope>
    <source>
        <strain evidence="2 3">Tom-12</strain>
    </source>
</reference>
<sequence length="129" mass="13954">MVDCCFYAVIGCVLEKPTPFPGPRPGLGGLVSHKAAGANSISLPTALRKNRKNGHHCTGRRTAKNGSGSKHLDRLGATQDGLHPHYRGTWRALGFVNHHSSHHTACKVRSQSRPPTGLASWRLKSTDSR</sequence>
<dbReference type="Proteomes" id="UP001227543">
    <property type="component" value="Unassembled WGS sequence"/>
</dbReference>
<name>A0ABQ9QG71_9PEZI</name>
<keyword evidence="3" id="KW-1185">Reference proteome</keyword>
<organism evidence="2 3">
    <name type="scientific">Colletotrichum tamarilloi</name>
    <dbReference type="NCBI Taxonomy" id="1209934"/>
    <lineage>
        <taxon>Eukaryota</taxon>
        <taxon>Fungi</taxon>
        <taxon>Dikarya</taxon>
        <taxon>Ascomycota</taxon>
        <taxon>Pezizomycotina</taxon>
        <taxon>Sordariomycetes</taxon>
        <taxon>Hypocreomycetidae</taxon>
        <taxon>Glomerellales</taxon>
        <taxon>Glomerellaceae</taxon>
        <taxon>Colletotrichum</taxon>
        <taxon>Colletotrichum acutatum species complex</taxon>
    </lineage>
</organism>